<evidence type="ECO:0000256" key="2">
    <source>
        <dbReference type="SAM" id="SignalP"/>
    </source>
</evidence>
<dbReference type="AlphaFoldDB" id="A0A4P9UKX9"/>
<keyword evidence="1" id="KW-0175">Coiled coil</keyword>
<evidence type="ECO:0000313" key="4">
    <source>
        <dbReference type="Proteomes" id="UP000305881"/>
    </source>
</evidence>
<evidence type="ECO:0000313" key="3">
    <source>
        <dbReference type="EMBL" id="QCW81150.1"/>
    </source>
</evidence>
<dbReference type="PIRSF" id="PIRSF028069">
    <property type="entry name" value="UCP028069"/>
    <property type="match status" value="1"/>
</dbReference>
<sequence length="259" mass="29815">MICNRSRLRALSIGLLLPALMPAAVTGAQLDSAVQVQQERLESARRSQVTVEKLDDQQQKMLAEYREAIRELENLKSYHTQLAKIVDSQDREIAELDRQMDEIDETQRNIIPLMQRMQAVLRKFVELDAPFLEQERTLRVEELEHLLDRSDVGLAEKFHRLIDAYLVETDYGRTIEAYSGELPKGGGNRTVEFLRFGRVGLYYLTLDGNECGYWDKENKEWRILPSEYRTPIGQSLRVAKKQAAPELLKLPVSAPETAR</sequence>
<dbReference type="Pfam" id="PF11932">
    <property type="entry name" value="DUF3450"/>
    <property type="match status" value="1"/>
</dbReference>
<reference evidence="4" key="1">
    <citation type="journal article" date="2019" name="J. Bacteriol.">
        <title>A Mutagenic Screen Identifies a TonB-Dependent Receptor Required for the Lanthanide Metal Switch in the Type I Methanotroph 'Methylotuvimicrobium buryatense' 5GB1C.</title>
        <authorList>
            <person name="Groom J.D."/>
            <person name="Ford S.M."/>
            <person name="Pesesky M.W."/>
            <person name="Lidstrom M.E."/>
        </authorList>
    </citation>
    <scope>NUCLEOTIDE SEQUENCE [LARGE SCALE GENOMIC DNA]</scope>
    <source>
        <strain evidence="4">5GB1C</strain>
    </source>
</reference>
<evidence type="ECO:0000256" key="1">
    <source>
        <dbReference type="SAM" id="Coils"/>
    </source>
</evidence>
<dbReference type="RefSeq" id="WP_017841119.1">
    <property type="nucleotide sequence ID" value="NZ_CP035467.1"/>
</dbReference>
<dbReference type="KEGG" id="mbur:EQU24_01945"/>
<protein>
    <submittedName>
        <fullName evidence="3">DUF3450 domain-containing protein</fullName>
    </submittedName>
</protein>
<dbReference type="OrthoDB" id="5880116at2"/>
<feature type="signal peptide" evidence="2">
    <location>
        <begin position="1"/>
        <end position="23"/>
    </location>
</feature>
<keyword evidence="4" id="KW-1185">Reference proteome</keyword>
<feature type="coiled-coil region" evidence="1">
    <location>
        <begin position="51"/>
        <end position="109"/>
    </location>
</feature>
<dbReference type="InterPro" id="IPR016866">
    <property type="entry name" value="UCP028069"/>
</dbReference>
<proteinExistence type="predicted"/>
<dbReference type="EMBL" id="CP035467">
    <property type="protein sequence ID" value="QCW81150.1"/>
    <property type="molecule type" value="Genomic_DNA"/>
</dbReference>
<organism evidence="3 4">
    <name type="scientific">Methylotuvimicrobium buryatense</name>
    <name type="common">Methylomicrobium buryatense</name>
    <dbReference type="NCBI Taxonomy" id="95641"/>
    <lineage>
        <taxon>Bacteria</taxon>
        <taxon>Pseudomonadati</taxon>
        <taxon>Pseudomonadota</taxon>
        <taxon>Gammaproteobacteria</taxon>
        <taxon>Methylococcales</taxon>
        <taxon>Methylococcaceae</taxon>
        <taxon>Methylotuvimicrobium</taxon>
    </lineage>
</organism>
<dbReference type="STRING" id="675511.GCA_000341735_02617"/>
<feature type="chain" id="PRO_5020408625" evidence="2">
    <location>
        <begin position="24"/>
        <end position="259"/>
    </location>
</feature>
<accession>A0A4P9UKX9</accession>
<gene>
    <name evidence="3" type="ORF">EQU24_01945</name>
</gene>
<name>A0A4P9UKX9_METBY</name>
<keyword evidence="2" id="KW-0732">Signal</keyword>
<dbReference type="Proteomes" id="UP000305881">
    <property type="component" value="Chromosome"/>
</dbReference>